<keyword evidence="4" id="KW-0132">Cell division</keyword>
<dbReference type="PROSITE" id="PS51706">
    <property type="entry name" value="G_ENGB"/>
    <property type="match status" value="1"/>
</dbReference>
<dbReference type="GO" id="GO:0051301">
    <property type="term" value="P:cell division"/>
    <property type="evidence" value="ECO:0007669"/>
    <property type="project" value="UniProtKB-KW"/>
</dbReference>
<dbReference type="Gene3D" id="3.40.1160.10">
    <property type="entry name" value="Acetylglutamate kinase-like"/>
    <property type="match status" value="1"/>
</dbReference>
<keyword evidence="10" id="KW-0131">Cell cycle</keyword>
<dbReference type="InterPro" id="IPR027417">
    <property type="entry name" value="P-loop_NTPase"/>
</dbReference>
<dbReference type="InterPro" id="IPR036393">
    <property type="entry name" value="AceGlu_kinase-like_sf"/>
</dbReference>
<evidence type="ECO:0000313" key="13">
    <source>
        <dbReference type="EMBL" id="CAD7415398.1"/>
    </source>
</evidence>
<keyword evidence="6" id="KW-0547">Nucleotide-binding</keyword>
<comment type="pathway">
    <text evidence="11">Amino-acid biosynthesis.</text>
</comment>
<evidence type="ECO:0000259" key="12">
    <source>
        <dbReference type="PROSITE" id="PS51706"/>
    </source>
</evidence>
<keyword evidence="7" id="KW-0460">Magnesium</keyword>
<dbReference type="Pfam" id="PF00696">
    <property type="entry name" value="AA_kinase"/>
    <property type="match status" value="1"/>
</dbReference>
<dbReference type="EMBL" id="OD009172">
    <property type="protein sequence ID" value="CAD7415398.1"/>
    <property type="molecule type" value="Genomic_DNA"/>
</dbReference>
<evidence type="ECO:0000256" key="2">
    <source>
        <dbReference type="ARBA" id="ARBA00009638"/>
    </source>
</evidence>
<dbReference type="PANTHER" id="PTHR11649">
    <property type="entry name" value="MSS1/TRME-RELATED GTP-BINDING PROTEIN"/>
    <property type="match status" value="1"/>
</dbReference>
<evidence type="ECO:0000256" key="9">
    <source>
        <dbReference type="ARBA" id="ARBA00023210"/>
    </source>
</evidence>
<dbReference type="Pfam" id="PF01926">
    <property type="entry name" value="MMR_HSR1"/>
    <property type="match status" value="1"/>
</dbReference>
<dbReference type="GO" id="GO:0005737">
    <property type="term" value="C:cytoplasm"/>
    <property type="evidence" value="ECO:0007669"/>
    <property type="project" value="InterPro"/>
</dbReference>
<dbReference type="GO" id="GO:0005525">
    <property type="term" value="F:GTP binding"/>
    <property type="evidence" value="ECO:0007669"/>
    <property type="project" value="UniProtKB-KW"/>
</dbReference>
<evidence type="ECO:0000256" key="4">
    <source>
        <dbReference type="ARBA" id="ARBA00022618"/>
    </source>
</evidence>
<keyword evidence="5" id="KW-0479">Metal-binding</keyword>
<gene>
    <name evidence="13" type="ORF">TPSB3V08_LOCUS10305</name>
</gene>
<evidence type="ECO:0000256" key="5">
    <source>
        <dbReference type="ARBA" id="ARBA00022723"/>
    </source>
</evidence>
<reference evidence="13" key="1">
    <citation type="submission" date="2020-11" db="EMBL/GenBank/DDBJ databases">
        <authorList>
            <person name="Tran Van P."/>
        </authorList>
    </citation>
    <scope>NUCLEOTIDE SEQUENCE</scope>
</reference>
<dbReference type="InterPro" id="IPR019987">
    <property type="entry name" value="GTP-bd_ribosome_bio_YsxC"/>
</dbReference>
<dbReference type="HAMAP" id="MF_00321">
    <property type="entry name" value="GTPase_EngB"/>
    <property type="match status" value="1"/>
</dbReference>
<dbReference type="SUPFAM" id="SSF52540">
    <property type="entry name" value="P-loop containing nucleoside triphosphate hydrolases"/>
    <property type="match status" value="1"/>
</dbReference>
<evidence type="ECO:0000256" key="10">
    <source>
        <dbReference type="ARBA" id="ARBA00023306"/>
    </source>
</evidence>
<evidence type="ECO:0000256" key="3">
    <source>
        <dbReference type="ARBA" id="ARBA00022605"/>
    </source>
</evidence>
<comment type="cofactor">
    <cofactor evidence="1">
        <name>Mg(2+)</name>
        <dbReference type="ChEBI" id="CHEBI:18420"/>
    </cofactor>
</comment>
<dbReference type="NCBIfam" id="TIGR03598">
    <property type="entry name" value="GTPase_YsxC"/>
    <property type="match status" value="1"/>
</dbReference>
<feature type="domain" description="EngB-type G" evidence="12">
    <location>
        <begin position="25"/>
        <end position="191"/>
    </location>
</feature>
<evidence type="ECO:0000256" key="11">
    <source>
        <dbReference type="ARBA" id="ARBA00029440"/>
    </source>
</evidence>
<dbReference type="GO" id="GO:0008652">
    <property type="term" value="P:amino acid biosynthetic process"/>
    <property type="evidence" value="ECO:0007669"/>
    <property type="project" value="UniProtKB-KW"/>
</dbReference>
<keyword evidence="9" id="KW-0717">Septation</keyword>
<comment type="similarity">
    <text evidence="2">Belongs to the TRAFAC class TrmE-Era-EngA-EngB-Septin-like GTPase superfamily. EngB GTPase family.</text>
</comment>
<dbReference type="NCBIfam" id="TIGR00761">
    <property type="entry name" value="argB"/>
    <property type="match status" value="1"/>
</dbReference>
<evidence type="ECO:0000256" key="7">
    <source>
        <dbReference type="ARBA" id="ARBA00022842"/>
    </source>
</evidence>
<proteinExistence type="inferred from homology"/>
<dbReference type="AlphaFoldDB" id="A0A7R9DIR0"/>
<dbReference type="InterPro" id="IPR030393">
    <property type="entry name" value="G_ENGB_dom"/>
</dbReference>
<dbReference type="Gene3D" id="3.40.50.300">
    <property type="entry name" value="P-loop containing nucleotide triphosphate hydrolases"/>
    <property type="match status" value="1"/>
</dbReference>
<evidence type="ECO:0000256" key="6">
    <source>
        <dbReference type="ARBA" id="ARBA00022741"/>
    </source>
</evidence>
<dbReference type="InterPro" id="IPR041727">
    <property type="entry name" value="NAGK-C"/>
</dbReference>
<dbReference type="InterPro" id="IPR004662">
    <property type="entry name" value="AcgluKinase_fam"/>
</dbReference>
<evidence type="ECO:0000256" key="1">
    <source>
        <dbReference type="ARBA" id="ARBA00001946"/>
    </source>
</evidence>
<dbReference type="PANTHER" id="PTHR11649:SF13">
    <property type="entry name" value="ENGB-TYPE G DOMAIN-CONTAINING PROTEIN"/>
    <property type="match status" value="1"/>
</dbReference>
<keyword evidence="3" id="KW-0028">Amino-acid biosynthesis</keyword>
<dbReference type="CDD" id="cd04250">
    <property type="entry name" value="AAK_NAGK-C"/>
    <property type="match status" value="1"/>
</dbReference>
<dbReference type="InterPro" id="IPR001048">
    <property type="entry name" value="Asp/Glu/Uridylate_kinase"/>
</dbReference>
<organism evidence="13">
    <name type="scientific">Timema poppense</name>
    <name type="common">Walking stick</name>
    <dbReference type="NCBI Taxonomy" id="170557"/>
    <lineage>
        <taxon>Eukaryota</taxon>
        <taxon>Metazoa</taxon>
        <taxon>Ecdysozoa</taxon>
        <taxon>Arthropoda</taxon>
        <taxon>Hexapoda</taxon>
        <taxon>Insecta</taxon>
        <taxon>Pterygota</taxon>
        <taxon>Neoptera</taxon>
        <taxon>Polyneoptera</taxon>
        <taxon>Phasmatodea</taxon>
        <taxon>Timematodea</taxon>
        <taxon>Timematoidea</taxon>
        <taxon>Timematidae</taxon>
        <taxon>Timema</taxon>
    </lineage>
</organism>
<dbReference type="SUPFAM" id="SSF53633">
    <property type="entry name" value="Carbamate kinase-like"/>
    <property type="match status" value="1"/>
</dbReference>
<dbReference type="GO" id="GO:0046872">
    <property type="term" value="F:metal ion binding"/>
    <property type="evidence" value="ECO:0007669"/>
    <property type="project" value="UniProtKB-KW"/>
</dbReference>
<evidence type="ECO:0000256" key="8">
    <source>
        <dbReference type="ARBA" id="ARBA00023134"/>
    </source>
</evidence>
<dbReference type="CDD" id="cd01876">
    <property type="entry name" value="YihA_EngB"/>
    <property type="match status" value="1"/>
</dbReference>
<keyword evidence="8" id="KW-0342">GTP-binding</keyword>
<accession>A0A7R9DIR0</accession>
<sequence>MARQITSSCNFIFGASDMKSLPDESAPEIAFAGRSNVGKSSLINLLINSKKAARVSSKPGCTRQINFYSMYNDKFRLVDLPGYGYSHAGKEEIIQYLNLIEYYLIQRKNLRRVFVLIDSKVGLKEIDKDFIYWLIYNNINFNVVLTKIDKVSQKSLDAILEDTQKWINNENVSIHQISIRIKHKITKGEVSFEQKAEILLEVLSNIPSFVGETFVIKCGSVTISDETLFYTFVHNVVLLKQLGINPVIVHDGEYEINSVLKMLGMDSKFVNGIRLTDKDTIKIIEMALCGSVNKKIVQHINSAGGSAIGLCGKDGNLIKAEKISATLKEDRSNNIEKILDMGFIGRPTEINPDILFFIEESDFIPVIAPIGHGKNGETYHIDADSTASTIAIAVSASKMITFSDTGEEIDKIGGRKISVKNLNASIDCGKIQGEKFIRRLMAYTKMVEECAGVVHIVDGRIPNIMLDLFTENNSSISIVSDL</sequence>
<name>A0A7R9DIR0_TIMPO</name>
<protein>
    <recommendedName>
        <fullName evidence="12">EngB-type G domain-containing protein</fullName>
    </recommendedName>
</protein>
<dbReference type="InterPro" id="IPR006073">
    <property type="entry name" value="GTP-bd"/>
</dbReference>